<dbReference type="OrthoDB" id="636685at2759"/>
<reference evidence="5 6" key="1">
    <citation type="journal article" date="2015" name="Genome Biol.">
        <title>Comparative genomics of Steinernema reveals deeply conserved gene regulatory networks.</title>
        <authorList>
            <person name="Dillman A.R."/>
            <person name="Macchietto M."/>
            <person name="Porter C.F."/>
            <person name="Rogers A."/>
            <person name="Williams B."/>
            <person name="Antoshechkin I."/>
            <person name="Lee M.M."/>
            <person name="Goodwin Z."/>
            <person name="Lu X."/>
            <person name="Lewis E.E."/>
            <person name="Goodrich-Blair H."/>
            <person name="Stock S.P."/>
            <person name="Adams B.J."/>
            <person name="Sternberg P.W."/>
            <person name="Mortazavi A."/>
        </authorList>
    </citation>
    <scope>NUCLEOTIDE SEQUENCE [LARGE SCALE GENOMIC DNA]</scope>
    <source>
        <strain evidence="5 6">ALL</strain>
    </source>
</reference>
<gene>
    <name evidence="5" type="ORF">L596_002388</name>
</gene>
<dbReference type="EMBL" id="AZBU02000001">
    <property type="protein sequence ID" value="TMS34884.1"/>
    <property type="molecule type" value="Genomic_DNA"/>
</dbReference>
<name>A0A4U8UP58_STECR</name>
<dbReference type="GO" id="GO:0008622">
    <property type="term" value="C:epsilon DNA polymerase complex"/>
    <property type="evidence" value="ECO:0007669"/>
    <property type="project" value="TreeGrafter"/>
</dbReference>
<evidence type="ECO:0000256" key="3">
    <source>
        <dbReference type="SAM" id="MobiDB-lite"/>
    </source>
</evidence>
<sequence length="185" mass="21053">MSDSEDSGDYENRLPLNRVKRISHLIPEVQMMTSDSVQLITHATEKFIELMALQAFQRGGKRKTVQGKDIEACILSDPRLNFLEGALDGWPEASAAAKGRGERQQVKEDSQENAAEDEENPEMEVNEQHEEVTVETEEAEINENVENENVAIEVEKTQKEGRLQKYVSDDEYSLEAEDLDHEMEE</sequence>
<feature type="compositionally biased region" description="Acidic residues" evidence="3">
    <location>
        <begin position="133"/>
        <end position="146"/>
    </location>
</feature>
<dbReference type="AlphaFoldDB" id="A0A4U8UP58"/>
<feature type="compositionally biased region" description="Acidic residues" evidence="3">
    <location>
        <begin position="114"/>
        <end position="125"/>
    </location>
</feature>
<dbReference type="STRING" id="34508.A0A4U8UP58"/>
<dbReference type="Pfam" id="PF00808">
    <property type="entry name" value="CBFD_NFYB_HMF"/>
    <property type="match status" value="1"/>
</dbReference>
<reference evidence="5 6" key="2">
    <citation type="journal article" date="2019" name="G3 (Bethesda)">
        <title>Hybrid Assembly of the Genome of the Entomopathogenic Nematode Steinernema carpocapsae Identifies the X-Chromosome.</title>
        <authorList>
            <person name="Serra L."/>
            <person name="Macchietto M."/>
            <person name="Macias-Munoz A."/>
            <person name="McGill C.J."/>
            <person name="Rodriguez I.M."/>
            <person name="Rodriguez B."/>
            <person name="Murad R."/>
            <person name="Mortazavi A."/>
        </authorList>
    </citation>
    <scope>NUCLEOTIDE SEQUENCE [LARGE SCALE GENOMIC DNA]</scope>
    <source>
        <strain evidence="5 6">ALL</strain>
    </source>
</reference>
<dbReference type="GO" id="GO:0046982">
    <property type="term" value="F:protein heterodimerization activity"/>
    <property type="evidence" value="ECO:0007669"/>
    <property type="project" value="InterPro"/>
</dbReference>
<comment type="subcellular location">
    <subcellularLocation>
        <location evidence="1">Nucleus</location>
    </subcellularLocation>
</comment>
<dbReference type="SUPFAM" id="SSF47113">
    <property type="entry name" value="Histone-fold"/>
    <property type="match status" value="1"/>
</dbReference>
<feature type="compositionally biased region" description="Basic and acidic residues" evidence="3">
    <location>
        <begin position="99"/>
        <end position="110"/>
    </location>
</feature>
<evidence type="ECO:0000256" key="2">
    <source>
        <dbReference type="ARBA" id="ARBA00023242"/>
    </source>
</evidence>
<keyword evidence="6" id="KW-1185">Reference proteome</keyword>
<feature type="domain" description="Transcription factor CBF/NF-Y/archaeal histone" evidence="4">
    <location>
        <begin position="13"/>
        <end position="74"/>
    </location>
</feature>
<dbReference type="GO" id="GO:0006261">
    <property type="term" value="P:DNA-templated DNA replication"/>
    <property type="evidence" value="ECO:0007669"/>
    <property type="project" value="TreeGrafter"/>
</dbReference>
<dbReference type="Proteomes" id="UP000298663">
    <property type="component" value="Unassembled WGS sequence"/>
</dbReference>
<dbReference type="InterPro" id="IPR050568">
    <property type="entry name" value="Transcr_DNA_Rep_Reg"/>
</dbReference>
<dbReference type="Gene3D" id="1.10.20.10">
    <property type="entry name" value="Histone, subunit A"/>
    <property type="match status" value="1"/>
</dbReference>
<dbReference type="PANTHER" id="PTHR10252:SF79">
    <property type="entry name" value="DNA POLYMERASE EPSILON SUBUNIT 4"/>
    <property type="match status" value="1"/>
</dbReference>
<dbReference type="PANTHER" id="PTHR10252">
    <property type="entry name" value="HISTONE-LIKE TRANSCRIPTION FACTOR CCAAT-RELATED"/>
    <property type="match status" value="1"/>
</dbReference>
<feature type="region of interest" description="Disordered" evidence="3">
    <location>
        <begin position="166"/>
        <end position="185"/>
    </location>
</feature>
<dbReference type="CDD" id="cd22929">
    <property type="entry name" value="HFD_POLE4-like"/>
    <property type="match status" value="1"/>
</dbReference>
<comment type="caution">
    <text evidence="5">The sequence shown here is derived from an EMBL/GenBank/DDBJ whole genome shotgun (WGS) entry which is preliminary data.</text>
</comment>
<feature type="region of interest" description="Disordered" evidence="3">
    <location>
        <begin position="94"/>
        <end position="153"/>
    </location>
</feature>
<evidence type="ECO:0000313" key="5">
    <source>
        <dbReference type="EMBL" id="TMS34884.1"/>
    </source>
</evidence>
<dbReference type="InterPro" id="IPR009072">
    <property type="entry name" value="Histone-fold"/>
</dbReference>
<organism evidence="5 6">
    <name type="scientific">Steinernema carpocapsae</name>
    <name type="common">Entomopathogenic nematode</name>
    <dbReference type="NCBI Taxonomy" id="34508"/>
    <lineage>
        <taxon>Eukaryota</taxon>
        <taxon>Metazoa</taxon>
        <taxon>Ecdysozoa</taxon>
        <taxon>Nematoda</taxon>
        <taxon>Chromadorea</taxon>
        <taxon>Rhabditida</taxon>
        <taxon>Tylenchina</taxon>
        <taxon>Panagrolaimomorpha</taxon>
        <taxon>Strongyloidoidea</taxon>
        <taxon>Steinernematidae</taxon>
        <taxon>Steinernema</taxon>
    </lineage>
</organism>
<accession>A0A4U8UP58</accession>
<protein>
    <recommendedName>
        <fullName evidence="4">Transcription factor CBF/NF-Y/archaeal histone domain-containing protein</fullName>
    </recommendedName>
</protein>
<keyword evidence="2" id="KW-0539">Nucleus</keyword>
<dbReference type="InterPro" id="IPR003958">
    <property type="entry name" value="CBFA_NFYB_domain"/>
</dbReference>
<proteinExistence type="predicted"/>
<evidence type="ECO:0000256" key="1">
    <source>
        <dbReference type="ARBA" id="ARBA00004123"/>
    </source>
</evidence>
<evidence type="ECO:0000313" key="6">
    <source>
        <dbReference type="Proteomes" id="UP000298663"/>
    </source>
</evidence>
<feature type="compositionally biased region" description="Acidic residues" evidence="3">
    <location>
        <begin position="169"/>
        <end position="185"/>
    </location>
</feature>
<evidence type="ECO:0000259" key="4">
    <source>
        <dbReference type="Pfam" id="PF00808"/>
    </source>
</evidence>